<evidence type="ECO:0000313" key="2">
    <source>
        <dbReference type="Proteomes" id="UP001597361"/>
    </source>
</evidence>
<gene>
    <name evidence="1" type="ORF">ACFSKL_16545</name>
</gene>
<name>A0ABW4VRU6_9BACT</name>
<sequence length="58" mass="6470">MKTSMLTQKNVCALLGLIMALTIIFSASIQVNKVKEDHQINISYSQNPETTENFGLKL</sequence>
<dbReference type="Proteomes" id="UP001597361">
    <property type="component" value="Unassembled WGS sequence"/>
</dbReference>
<comment type="caution">
    <text evidence="1">The sequence shown here is derived from an EMBL/GenBank/DDBJ whole genome shotgun (WGS) entry which is preliminary data.</text>
</comment>
<organism evidence="1 2">
    <name type="scientific">Belliella marina</name>
    <dbReference type="NCBI Taxonomy" id="1644146"/>
    <lineage>
        <taxon>Bacteria</taxon>
        <taxon>Pseudomonadati</taxon>
        <taxon>Bacteroidota</taxon>
        <taxon>Cytophagia</taxon>
        <taxon>Cytophagales</taxon>
        <taxon>Cyclobacteriaceae</taxon>
        <taxon>Belliella</taxon>
    </lineage>
</organism>
<accession>A0ABW4VRU6</accession>
<dbReference type="EMBL" id="JBHUHR010000043">
    <property type="protein sequence ID" value="MFD2036416.1"/>
    <property type="molecule type" value="Genomic_DNA"/>
</dbReference>
<dbReference type="RefSeq" id="WP_376887447.1">
    <property type="nucleotide sequence ID" value="NZ_JBHUHR010000043.1"/>
</dbReference>
<protein>
    <submittedName>
        <fullName evidence="1">Uncharacterized protein</fullName>
    </submittedName>
</protein>
<proteinExistence type="predicted"/>
<keyword evidence="2" id="KW-1185">Reference proteome</keyword>
<evidence type="ECO:0000313" key="1">
    <source>
        <dbReference type="EMBL" id="MFD2036416.1"/>
    </source>
</evidence>
<reference evidence="2" key="1">
    <citation type="journal article" date="2019" name="Int. J. Syst. Evol. Microbiol.">
        <title>The Global Catalogue of Microorganisms (GCM) 10K type strain sequencing project: providing services to taxonomists for standard genome sequencing and annotation.</title>
        <authorList>
            <consortium name="The Broad Institute Genomics Platform"/>
            <consortium name="The Broad Institute Genome Sequencing Center for Infectious Disease"/>
            <person name="Wu L."/>
            <person name="Ma J."/>
        </authorList>
    </citation>
    <scope>NUCLEOTIDE SEQUENCE [LARGE SCALE GENOMIC DNA]</scope>
    <source>
        <strain evidence="2">CGMCC 1.15180</strain>
    </source>
</reference>